<keyword evidence="1" id="KW-1133">Transmembrane helix</keyword>
<keyword evidence="3" id="KW-1185">Reference proteome</keyword>
<evidence type="ECO:0000313" key="2">
    <source>
        <dbReference type="EMBL" id="SMC09463.1"/>
    </source>
</evidence>
<dbReference type="RefSeq" id="WP_084275689.1">
    <property type="nucleotide sequence ID" value="NZ_AP026671.1"/>
</dbReference>
<dbReference type="AlphaFoldDB" id="A0A1W1WUQ2"/>
<dbReference type="STRING" id="1069081.SAMN05660197_1271"/>
<accession>A0A1W1WUQ2</accession>
<dbReference type="EMBL" id="FWWZ01000001">
    <property type="protein sequence ID" value="SMC09463.1"/>
    <property type="molecule type" value="Genomic_DNA"/>
</dbReference>
<evidence type="ECO:0000256" key="1">
    <source>
        <dbReference type="SAM" id="Phobius"/>
    </source>
</evidence>
<feature type="transmembrane region" description="Helical" evidence="1">
    <location>
        <begin position="28"/>
        <end position="48"/>
    </location>
</feature>
<evidence type="ECO:0000313" key="3">
    <source>
        <dbReference type="Proteomes" id="UP000192602"/>
    </source>
</evidence>
<feature type="transmembrane region" description="Helical" evidence="1">
    <location>
        <begin position="140"/>
        <end position="160"/>
    </location>
</feature>
<name>A0A1W1WUQ2_9BACT</name>
<dbReference type="Proteomes" id="UP000192602">
    <property type="component" value="Unassembled WGS sequence"/>
</dbReference>
<organism evidence="2 3">
    <name type="scientific">Nitratiruptor tergarcus DSM 16512</name>
    <dbReference type="NCBI Taxonomy" id="1069081"/>
    <lineage>
        <taxon>Bacteria</taxon>
        <taxon>Pseudomonadati</taxon>
        <taxon>Campylobacterota</taxon>
        <taxon>Epsilonproteobacteria</taxon>
        <taxon>Nautiliales</taxon>
        <taxon>Nitratiruptoraceae</taxon>
        <taxon>Nitratiruptor</taxon>
    </lineage>
</organism>
<keyword evidence="1" id="KW-0812">Transmembrane</keyword>
<keyword evidence="1" id="KW-0472">Membrane</keyword>
<gene>
    <name evidence="2" type="ORF">SAMN05660197_1271</name>
</gene>
<sequence length="165" mass="18571">MNNFFIIAFFLDTLVIIFSFFSSKYFLLNSQLAFIASLLIVLGAYQGYKNVVQKKSSLHNRDIIDDIEDRFDLYSEDEEVGEKSAKEIFEEEKAKLKSKRAALGNFFKTSGAFFSPLRLAGYAFLTIVVLVLIRKGLFNIGGFLIGLAIVPLSAALFTLLQGMKR</sequence>
<feature type="transmembrane region" description="Helical" evidence="1">
    <location>
        <begin position="117"/>
        <end position="134"/>
    </location>
</feature>
<proteinExistence type="predicted"/>
<protein>
    <submittedName>
        <fullName evidence="2">Uncharacterized protein</fullName>
    </submittedName>
</protein>
<reference evidence="3" key="1">
    <citation type="submission" date="2017-04" db="EMBL/GenBank/DDBJ databases">
        <authorList>
            <person name="Varghese N."/>
            <person name="Submissions S."/>
        </authorList>
    </citation>
    <scope>NUCLEOTIDE SEQUENCE [LARGE SCALE GENOMIC DNA]</scope>
    <source>
        <strain evidence="3">DSM 16512</strain>
    </source>
</reference>
<feature type="transmembrane region" description="Helical" evidence="1">
    <location>
        <begin position="5"/>
        <end position="22"/>
    </location>
</feature>